<evidence type="ECO:0000259" key="3">
    <source>
        <dbReference type="Pfam" id="PF00553"/>
    </source>
</evidence>
<gene>
    <name evidence="4" type="ORF">J2S43_000037</name>
</gene>
<feature type="transmembrane region" description="Helical" evidence="2">
    <location>
        <begin position="21"/>
        <end position="45"/>
    </location>
</feature>
<organism evidence="4 5">
    <name type="scientific">Catenuloplanes nepalensis</name>
    <dbReference type="NCBI Taxonomy" id="587533"/>
    <lineage>
        <taxon>Bacteria</taxon>
        <taxon>Bacillati</taxon>
        <taxon>Actinomycetota</taxon>
        <taxon>Actinomycetes</taxon>
        <taxon>Micromonosporales</taxon>
        <taxon>Micromonosporaceae</taxon>
        <taxon>Catenuloplanes</taxon>
    </lineage>
</organism>
<dbReference type="RefSeq" id="WP_306826397.1">
    <property type="nucleotide sequence ID" value="NZ_JAUSRA010000001.1"/>
</dbReference>
<keyword evidence="2" id="KW-1133">Transmembrane helix</keyword>
<dbReference type="SUPFAM" id="SSF49384">
    <property type="entry name" value="Carbohydrate-binding domain"/>
    <property type="match status" value="1"/>
</dbReference>
<sequence>MPARHGERRTAPVERDRSSVPWLPVLAVAGVATGLLVAALTLVPFDAAQQAAAPPGAEPTQVSGPGPGSPELSRVPGYGAPTPSGVGDRSLIAGAEAPGRQRSDASGTFRVLNSYGDSFIGEVLITNPTTGVRHWSLQIAFEENVGELRTFWVESAPQATMSRDGALYTFISTVPLSAGASVSLRLHFERTGADAPPRLCHVNGGVCGVA</sequence>
<dbReference type="EMBL" id="JAUSRA010000001">
    <property type="protein sequence ID" value="MDP9791525.1"/>
    <property type="molecule type" value="Genomic_DNA"/>
</dbReference>
<dbReference type="Proteomes" id="UP001240984">
    <property type="component" value="Unassembled WGS sequence"/>
</dbReference>
<dbReference type="Gene3D" id="2.60.40.290">
    <property type="match status" value="1"/>
</dbReference>
<evidence type="ECO:0000313" key="5">
    <source>
        <dbReference type="Proteomes" id="UP001240984"/>
    </source>
</evidence>
<accession>A0ABT9MJC7</accession>
<keyword evidence="5" id="KW-1185">Reference proteome</keyword>
<proteinExistence type="predicted"/>
<evidence type="ECO:0000256" key="1">
    <source>
        <dbReference type="SAM" id="MobiDB-lite"/>
    </source>
</evidence>
<feature type="domain" description="CBM2" evidence="3">
    <location>
        <begin position="107"/>
        <end position="207"/>
    </location>
</feature>
<protein>
    <recommendedName>
        <fullName evidence="3">CBM2 domain-containing protein</fullName>
    </recommendedName>
</protein>
<reference evidence="4 5" key="1">
    <citation type="submission" date="2023-07" db="EMBL/GenBank/DDBJ databases">
        <title>Sequencing the genomes of 1000 actinobacteria strains.</title>
        <authorList>
            <person name="Klenk H.-P."/>
        </authorList>
    </citation>
    <scope>NUCLEOTIDE SEQUENCE [LARGE SCALE GENOMIC DNA]</scope>
    <source>
        <strain evidence="4 5">DSM 44710</strain>
    </source>
</reference>
<dbReference type="InterPro" id="IPR012291">
    <property type="entry name" value="CBM2_carb-bd_dom_sf"/>
</dbReference>
<evidence type="ECO:0000313" key="4">
    <source>
        <dbReference type="EMBL" id="MDP9791525.1"/>
    </source>
</evidence>
<name>A0ABT9MJC7_9ACTN</name>
<feature type="region of interest" description="Disordered" evidence="1">
    <location>
        <begin position="53"/>
        <end position="91"/>
    </location>
</feature>
<keyword evidence="2" id="KW-0472">Membrane</keyword>
<dbReference type="InterPro" id="IPR008965">
    <property type="entry name" value="CBM2/CBM3_carb-bd_dom_sf"/>
</dbReference>
<dbReference type="InterPro" id="IPR001919">
    <property type="entry name" value="CBD2"/>
</dbReference>
<evidence type="ECO:0000256" key="2">
    <source>
        <dbReference type="SAM" id="Phobius"/>
    </source>
</evidence>
<dbReference type="Pfam" id="PF00553">
    <property type="entry name" value="CBM_2"/>
    <property type="match status" value="1"/>
</dbReference>
<keyword evidence="2" id="KW-0812">Transmembrane</keyword>
<comment type="caution">
    <text evidence="4">The sequence shown here is derived from an EMBL/GenBank/DDBJ whole genome shotgun (WGS) entry which is preliminary data.</text>
</comment>